<keyword evidence="1" id="KW-0812">Transmembrane</keyword>
<proteinExistence type="predicted"/>
<gene>
    <name evidence="2" type="ORF">Ga0061079_103115</name>
</gene>
<reference evidence="2 3" key="1">
    <citation type="submission" date="2016-01" db="EMBL/GenBank/DDBJ databases">
        <authorList>
            <person name="McClelland M."/>
            <person name="Jain A."/>
            <person name="Saraogi P."/>
            <person name="Mendelson R."/>
            <person name="Westerman R."/>
            <person name="SanMiguel P."/>
            <person name="Csonka L."/>
        </authorList>
    </citation>
    <scope>NUCLEOTIDE SEQUENCE [LARGE SCALE GENOMIC DNA]</scope>
    <source>
        <strain evidence="2 3">R-53146</strain>
    </source>
</reference>
<name>A0A0X3AP28_9FLAO</name>
<keyword evidence="1" id="KW-0472">Membrane</keyword>
<dbReference type="Proteomes" id="UP000182761">
    <property type="component" value="Unassembled WGS sequence"/>
</dbReference>
<feature type="transmembrane region" description="Helical" evidence="1">
    <location>
        <begin position="25"/>
        <end position="45"/>
    </location>
</feature>
<protein>
    <submittedName>
        <fullName evidence="2">Uncharacterized protein</fullName>
    </submittedName>
</protein>
<dbReference type="AlphaFoldDB" id="A0A0X3AP28"/>
<organism evidence="2 3">
    <name type="scientific">Apibacter mensalis</name>
    <dbReference type="NCBI Taxonomy" id="1586267"/>
    <lineage>
        <taxon>Bacteria</taxon>
        <taxon>Pseudomonadati</taxon>
        <taxon>Bacteroidota</taxon>
        <taxon>Flavobacteriia</taxon>
        <taxon>Flavobacteriales</taxon>
        <taxon>Weeksellaceae</taxon>
        <taxon>Apibacter</taxon>
    </lineage>
</organism>
<dbReference type="RefSeq" id="WP_055425030.1">
    <property type="nucleotide sequence ID" value="NZ_FCOR01000003.1"/>
</dbReference>
<accession>A0A0X3AP28</accession>
<keyword evidence="3" id="KW-1185">Reference proteome</keyword>
<evidence type="ECO:0000313" key="3">
    <source>
        <dbReference type="Proteomes" id="UP000182761"/>
    </source>
</evidence>
<sequence length="71" mass="8156">MVYNCVIFTIYLGFNKGKDHKETPAHILIFTITALLGYVCVNVLVYRSPILSNILGMSAKYWKNIYPSVIW</sequence>
<evidence type="ECO:0000256" key="1">
    <source>
        <dbReference type="SAM" id="Phobius"/>
    </source>
</evidence>
<keyword evidence="1" id="KW-1133">Transmembrane helix</keyword>
<dbReference type="EMBL" id="FCOR01000003">
    <property type="protein sequence ID" value="CVK15805.1"/>
    <property type="molecule type" value="Genomic_DNA"/>
</dbReference>
<evidence type="ECO:0000313" key="2">
    <source>
        <dbReference type="EMBL" id="CVK15805.1"/>
    </source>
</evidence>